<dbReference type="Proteomes" id="UP000006727">
    <property type="component" value="Chromosome 17"/>
</dbReference>
<evidence type="ECO:0000313" key="4">
    <source>
        <dbReference type="Proteomes" id="UP000006727"/>
    </source>
</evidence>
<dbReference type="Gramene" id="Pp3c17_23590V3.1">
    <property type="protein sequence ID" value="Pp3c17_23590V3.1"/>
    <property type="gene ID" value="Pp3c17_23590"/>
</dbReference>
<reference evidence="2 4" key="2">
    <citation type="journal article" date="2018" name="Plant J.">
        <title>The Physcomitrella patens chromosome-scale assembly reveals moss genome structure and evolution.</title>
        <authorList>
            <person name="Lang D."/>
            <person name="Ullrich K.K."/>
            <person name="Murat F."/>
            <person name="Fuchs J."/>
            <person name="Jenkins J."/>
            <person name="Haas F.B."/>
            <person name="Piednoel M."/>
            <person name="Gundlach H."/>
            <person name="Van Bel M."/>
            <person name="Meyberg R."/>
            <person name="Vives C."/>
            <person name="Morata J."/>
            <person name="Symeonidi A."/>
            <person name="Hiss M."/>
            <person name="Muchero W."/>
            <person name="Kamisugi Y."/>
            <person name="Saleh O."/>
            <person name="Blanc G."/>
            <person name="Decker E.L."/>
            <person name="van Gessel N."/>
            <person name="Grimwood J."/>
            <person name="Hayes R.D."/>
            <person name="Graham S.W."/>
            <person name="Gunter L.E."/>
            <person name="McDaniel S.F."/>
            <person name="Hoernstein S.N.W."/>
            <person name="Larsson A."/>
            <person name="Li F.W."/>
            <person name="Perroud P.F."/>
            <person name="Phillips J."/>
            <person name="Ranjan P."/>
            <person name="Rokshar D.S."/>
            <person name="Rothfels C.J."/>
            <person name="Schneider L."/>
            <person name="Shu S."/>
            <person name="Stevenson D.W."/>
            <person name="Thummler F."/>
            <person name="Tillich M."/>
            <person name="Villarreal Aguilar J.C."/>
            <person name="Widiez T."/>
            <person name="Wong G.K."/>
            <person name="Wymore A."/>
            <person name="Zhang Y."/>
            <person name="Zimmer A.D."/>
            <person name="Quatrano R.S."/>
            <person name="Mayer K.F.X."/>
            <person name="Goodstein D."/>
            <person name="Casacuberta J.M."/>
            <person name="Vandepoele K."/>
            <person name="Reski R."/>
            <person name="Cuming A.C."/>
            <person name="Tuskan G.A."/>
            <person name="Maumus F."/>
            <person name="Salse J."/>
            <person name="Schmutz J."/>
            <person name="Rensing S.A."/>
        </authorList>
    </citation>
    <scope>NUCLEOTIDE SEQUENCE [LARGE SCALE GENOMIC DNA]</scope>
    <source>
        <strain evidence="3 4">cv. Gransden 2004</strain>
    </source>
</reference>
<reference evidence="2 4" key="1">
    <citation type="journal article" date="2008" name="Science">
        <title>The Physcomitrella genome reveals evolutionary insights into the conquest of land by plants.</title>
        <authorList>
            <person name="Rensing S."/>
            <person name="Lang D."/>
            <person name="Zimmer A."/>
            <person name="Terry A."/>
            <person name="Salamov A."/>
            <person name="Shapiro H."/>
            <person name="Nishiyama T."/>
            <person name="Perroud P.-F."/>
            <person name="Lindquist E."/>
            <person name="Kamisugi Y."/>
            <person name="Tanahashi T."/>
            <person name="Sakakibara K."/>
            <person name="Fujita T."/>
            <person name="Oishi K."/>
            <person name="Shin-I T."/>
            <person name="Kuroki Y."/>
            <person name="Toyoda A."/>
            <person name="Suzuki Y."/>
            <person name="Hashimoto A."/>
            <person name="Yamaguchi K."/>
            <person name="Sugano A."/>
            <person name="Kohara Y."/>
            <person name="Fujiyama A."/>
            <person name="Anterola A."/>
            <person name="Aoki S."/>
            <person name="Ashton N."/>
            <person name="Barbazuk W.B."/>
            <person name="Barker E."/>
            <person name="Bennetzen J."/>
            <person name="Bezanilla M."/>
            <person name="Blankenship R."/>
            <person name="Cho S.H."/>
            <person name="Dutcher S."/>
            <person name="Estelle M."/>
            <person name="Fawcett J.A."/>
            <person name="Gundlach H."/>
            <person name="Hanada K."/>
            <person name="Heyl A."/>
            <person name="Hicks K.A."/>
            <person name="Hugh J."/>
            <person name="Lohr M."/>
            <person name="Mayer K."/>
            <person name="Melkozernov A."/>
            <person name="Murata T."/>
            <person name="Nelson D."/>
            <person name="Pils B."/>
            <person name="Prigge M."/>
            <person name="Reiss B."/>
            <person name="Renner T."/>
            <person name="Rombauts S."/>
            <person name="Rushton P."/>
            <person name="Sanderfoot A."/>
            <person name="Schween G."/>
            <person name="Shiu S.-H."/>
            <person name="Stueber K."/>
            <person name="Theodoulou F.L."/>
            <person name="Tu H."/>
            <person name="Van de Peer Y."/>
            <person name="Verrier P.J."/>
            <person name="Waters E."/>
            <person name="Wood A."/>
            <person name="Yang L."/>
            <person name="Cove D."/>
            <person name="Cuming A."/>
            <person name="Hasebe M."/>
            <person name="Lucas S."/>
            <person name="Mishler D.B."/>
            <person name="Reski R."/>
            <person name="Grigoriev I."/>
            <person name="Quatrano R.S."/>
            <person name="Boore J.L."/>
        </authorList>
    </citation>
    <scope>NUCLEOTIDE SEQUENCE [LARGE SCALE GENOMIC DNA]</scope>
    <source>
        <strain evidence="3 4">cv. Gransden 2004</strain>
    </source>
</reference>
<dbReference type="STRING" id="3218.A0A2K1J591"/>
<accession>A0A2K1J591</accession>
<dbReference type="AlphaFoldDB" id="A0A2K1J591"/>
<keyword evidence="4" id="KW-1185">Reference proteome</keyword>
<dbReference type="EnsemblPlants" id="Pp3c17_23590V3.1">
    <property type="protein sequence ID" value="Pp3c17_23590V3.1"/>
    <property type="gene ID" value="Pp3c17_23590"/>
</dbReference>
<evidence type="ECO:0000313" key="3">
    <source>
        <dbReference type="EnsemblPlants" id="Pp3c17_23590V3.1"/>
    </source>
</evidence>
<evidence type="ECO:0000313" key="2">
    <source>
        <dbReference type="EMBL" id="PNR36695.1"/>
    </source>
</evidence>
<name>A0A2K1J591_PHYPA</name>
<proteinExistence type="predicted"/>
<evidence type="ECO:0000256" key="1">
    <source>
        <dbReference type="SAM" id="MobiDB-lite"/>
    </source>
</evidence>
<reference evidence="3" key="3">
    <citation type="submission" date="2020-12" db="UniProtKB">
        <authorList>
            <consortium name="EnsemblPlants"/>
        </authorList>
    </citation>
    <scope>IDENTIFICATION</scope>
</reference>
<gene>
    <name evidence="3" type="primary">LOC112294607</name>
    <name evidence="2" type="ORF">PHYPA_022546</name>
</gene>
<dbReference type="EMBL" id="ABEU02000017">
    <property type="protein sequence ID" value="PNR36695.1"/>
    <property type="molecule type" value="Genomic_DNA"/>
</dbReference>
<feature type="region of interest" description="Disordered" evidence="1">
    <location>
        <begin position="246"/>
        <end position="279"/>
    </location>
</feature>
<sequence>MKLFVEVELSSDEIPLATELFRTLRALTEHVKIRDVGKLFQSLIWRLEDGTQLDRVSNEVATLLTDSPEMAMQTLEEFQGAFVAVVFNHDLVLRQKSVVPFMYLLPRLPDHAKSRMRDFLIPKVLKHLTVKRPVEASRMEFFAHAEAFAALVNLEFVSINGAITTIITLLRKPETRCAAVTMLGKTVELCLQQLTEKCNSKTLQELNTALQSVTEDAFQYDINYIEESMSWSRPLHGMGGLHDLPSSGSLSTHGDLNKGLTMDSSSTSSAEDVHHELEGGRVHSNKMEVYSGHALESYSGHSHTMTAMSFEGKLWVRQQPDVTTTLYPSVCSIRLWIEEGNSCK</sequence>
<organism evidence="2">
    <name type="scientific">Physcomitrium patens</name>
    <name type="common">Spreading-leaved earth moss</name>
    <name type="synonym">Physcomitrella patens</name>
    <dbReference type="NCBI Taxonomy" id="3218"/>
    <lineage>
        <taxon>Eukaryota</taxon>
        <taxon>Viridiplantae</taxon>
        <taxon>Streptophyta</taxon>
        <taxon>Embryophyta</taxon>
        <taxon>Bryophyta</taxon>
        <taxon>Bryophytina</taxon>
        <taxon>Bryopsida</taxon>
        <taxon>Funariidae</taxon>
        <taxon>Funariales</taxon>
        <taxon>Funariaceae</taxon>
        <taxon>Physcomitrium</taxon>
    </lineage>
</organism>
<protein>
    <submittedName>
        <fullName evidence="2 3">Uncharacterized protein</fullName>
    </submittedName>
</protein>